<dbReference type="InterPro" id="IPR036271">
    <property type="entry name" value="Tet_transcr_reg_TetR-rel_C_sf"/>
</dbReference>
<dbReference type="AlphaFoldDB" id="A0A3S0VKU8"/>
<gene>
    <name evidence="4" type="ORF">EJ913_04700</name>
</gene>
<evidence type="ECO:0000313" key="4">
    <source>
        <dbReference type="EMBL" id="RUQ75154.1"/>
    </source>
</evidence>
<dbReference type="Gene3D" id="1.10.10.60">
    <property type="entry name" value="Homeodomain-like"/>
    <property type="match status" value="1"/>
</dbReference>
<dbReference type="GO" id="GO:0003700">
    <property type="term" value="F:DNA-binding transcription factor activity"/>
    <property type="evidence" value="ECO:0007669"/>
    <property type="project" value="TreeGrafter"/>
</dbReference>
<dbReference type="PANTHER" id="PTHR30055">
    <property type="entry name" value="HTH-TYPE TRANSCRIPTIONAL REGULATOR RUTR"/>
    <property type="match status" value="1"/>
</dbReference>
<dbReference type="PANTHER" id="PTHR30055:SF226">
    <property type="entry name" value="HTH-TYPE TRANSCRIPTIONAL REGULATOR PKSA"/>
    <property type="match status" value="1"/>
</dbReference>
<dbReference type="InterPro" id="IPR001647">
    <property type="entry name" value="HTH_TetR"/>
</dbReference>
<organism evidence="4 5">
    <name type="scientific">Azospirillum doebereinerae</name>
    <dbReference type="NCBI Taxonomy" id="92933"/>
    <lineage>
        <taxon>Bacteria</taxon>
        <taxon>Pseudomonadati</taxon>
        <taxon>Pseudomonadota</taxon>
        <taxon>Alphaproteobacteria</taxon>
        <taxon>Rhodospirillales</taxon>
        <taxon>Azospirillaceae</taxon>
        <taxon>Azospirillum</taxon>
    </lineage>
</organism>
<dbReference type="Pfam" id="PF00440">
    <property type="entry name" value="TetR_N"/>
    <property type="match status" value="1"/>
</dbReference>
<dbReference type="GO" id="GO:0000976">
    <property type="term" value="F:transcription cis-regulatory region binding"/>
    <property type="evidence" value="ECO:0007669"/>
    <property type="project" value="TreeGrafter"/>
</dbReference>
<evidence type="ECO:0000256" key="1">
    <source>
        <dbReference type="ARBA" id="ARBA00023125"/>
    </source>
</evidence>
<keyword evidence="5" id="KW-1185">Reference proteome</keyword>
<feature type="domain" description="HTH tetR-type" evidence="3">
    <location>
        <begin position="65"/>
        <end position="125"/>
    </location>
</feature>
<sequence length="256" mass="27619">MYVCEYILEPSGSPCQVCVHILIIKRPGTLPSPQGPPGRNAVLDECESTANPCCGDTGNRKRDREATKGALLDAAKMVFAERGFDAATTREIAGRAGVNEQLIQRYFSGKSGLLLAVVERYWREETGGCALPPPADDLETDLAHFLHAQLKHSWQCRDFTRVVLARALVDTAIADEMARTLSESRIPCLLKRLESFRARGAIAADADLANVAAGIATLSFGLGFLDQVVFGRDGERVCAVVGTLAHTIAHGLTPRS</sequence>
<dbReference type="SUPFAM" id="SSF48498">
    <property type="entry name" value="Tetracyclin repressor-like, C-terminal domain"/>
    <property type="match status" value="1"/>
</dbReference>
<reference evidence="4 5" key="1">
    <citation type="submission" date="2018-12" db="EMBL/GenBank/DDBJ databases">
        <authorList>
            <person name="Yang Y."/>
        </authorList>
    </citation>
    <scope>NUCLEOTIDE SEQUENCE [LARGE SCALE GENOMIC DNA]</scope>
    <source>
        <strain evidence="4 5">GSF71</strain>
    </source>
</reference>
<dbReference type="Gene3D" id="1.10.357.10">
    <property type="entry name" value="Tetracycline Repressor, domain 2"/>
    <property type="match status" value="1"/>
</dbReference>
<feature type="DNA-binding region" description="H-T-H motif" evidence="2">
    <location>
        <begin position="88"/>
        <end position="107"/>
    </location>
</feature>
<dbReference type="InterPro" id="IPR009057">
    <property type="entry name" value="Homeodomain-like_sf"/>
</dbReference>
<dbReference type="InterPro" id="IPR050109">
    <property type="entry name" value="HTH-type_TetR-like_transc_reg"/>
</dbReference>
<protein>
    <submittedName>
        <fullName evidence="4">TetR/AcrR family transcriptional regulator</fullName>
    </submittedName>
</protein>
<accession>A0A3S0VKU8</accession>
<proteinExistence type="predicted"/>
<dbReference type="EMBL" id="RZIJ01000002">
    <property type="protein sequence ID" value="RUQ75154.1"/>
    <property type="molecule type" value="Genomic_DNA"/>
</dbReference>
<name>A0A3S0VKU8_9PROT</name>
<dbReference type="Proteomes" id="UP000280346">
    <property type="component" value="Unassembled WGS sequence"/>
</dbReference>
<keyword evidence="1 2" id="KW-0238">DNA-binding</keyword>
<dbReference type="SUPFAM" id="SSF46689">
    <property type="entry name" value="Homeodomain-like"/>
    <property type="match status" value="1"/>
</dbReference>
<dbReference type="PROSITE" id="PS50977">
    <property type="entry name" value="HTH_TETR_2"/>
    <property type="match status" value="1"/>
</dbReference>
<evidence type="ECO:0000256" key="2">
    <source>
        <dbReference type="PROSITE-ProRule" id="PRU00335"/>
    </source>
</evidence>
<evidence type="ECO:0000259" key="3">
    <source>
        <dbReference type="PROSITE" id="PS50977"/>
    </source>
</evidence>
<dbReference type="PRINTS" id="PR00455">
    <property type="entry name" value="HTHTETR"/>
</dbReference>
<dbReference type="OrthoDB" id="9802802at2"/>
<evidence type="ECO:0000313" key="5">
    <source>
        <dbReference type="Proteomes" id="UP000280346"/>
    </source>
</evidence>
<comment type="caution">
    <text evidence="4">The sequence shown here is derived from an EMBL/GenBank/DDBJ whole genome shotgun (WGS) entry which is preliminary data.</text>
</comment>